<feature type="chain" id="PRO_5046332735" description="Cytochrome c domain-containing protein" evidence="1">
    <location>
        <begin position="33"/>
        <end position="523"/>
    </location>
</feature>
<evidence type="ECO:0000256" key="1">
    <source>
        <dbReference type="SAM" id="SignalP"/>
    </source>
</evidence>
<protein>
    <recommendedName>
        <fullName evidence="4">Cytochrome c domain-containing protein</fullName>
    </recommendedName>
</protein>
<feature type="signal peptide" evidence="1">
    <location>
        <begin position="1"/>
        <end position="32"/>
    </location>
</feature>
<keyword evidence="3" id="KW-1185">Reference proteome</keyword>
<sequence>MISRSLFSFSSRKPLLVCGLLIAVGIDTSAEAAEVCAGFRMPKEHCPAVDLSVCGPKDLKCRAERLMACPSLQAPPSGYEPYQLKIDFPQTEPEVEERPWLKFAPFKAGSLQERADQSRAYLSAVLSYVMEGNREVDWRVEKNEVRDWYYAPWMHFDGANGREPLRGLTRELCSAPGVLHSLQKTPTDSWAVGFYNAPGGYQIGQVWKSWVEAATCPSEPAEPVDIGFPEGTVSFKLLFITATADQVPFLKEAPGWEAYIFPTPPKPERDFCDAGYVQDVHELRLLQLDIAVKDTRSGNSTGWTFGTFIYMYDDKITDVWERLKPVGLQWGNDPQREQQDLAGLEPSKWWQVPLLEGWINPEVAALFRSEGREWLGLHGRLNGPVDNWKSGCTSCHSAQAVGHKEGDSILERPGEDTLPWHACGTADPKIGEPCEVNSLFTKFFANRRGDVSYEPGYLPLDYSLQLAKSLQFYVDWLNSARVSNTSTGSYTKSDGPYLTGSETGTYQDLQIEVPAPKGANIRR</sequence>
<dbReference type="EMBL" id="CP019630">
    <property type="protein sequence ID" value="AQQ03925.1"/>
    <property type="molecule type" value="Genomic_DNA"/>
</dbReference>
<organism evidence="2 3">
    <name type="scientific">Roseibium algicola</name>
    <dbReference type="NCBI Taxonomy" id="2857014"/>
    <lineage>
        <taxon>Bacteria</taxon>
        <taxon>Pseudomonadati</taxon>
        <taxon>Pseudomonadota</taxon>
        <taxon>Alphaproteobacteria</taxon>
        <taxon>Hyphomicrobiales</taxon>
        <taxon>Stappiaceae</taxon>
        <taxon>Roseibium</taxon>
    </lineage>
</organism>
<evidence type="ECO:0000313" key="3">
    <source>
        <dbReference type="Proteomes" id="UP000188174"/>
    </source>
</evidence>
<proteinExistence type="predicted"/>
<evidence type="ECO:0000313" key="2">
    <source>
        <dbReference type="EMBL" id="AQQ03925.1"/>
    </source>
</evidence>
<name>A0ABM6I0R6_9HYPH</name>
<keyword evidence="1" id="KW-0732">Signal</keyword>
<dbReference type="Proteomes" id="UP000188174">
    <property type="component" value="Chromosome"/>
</dbReference>
<reference evidence="2 3" key="1">
    <citation type="submission" date="2017-02" db="EMBL/GenBank/DDBJ databases">
        <authorList>
            <person name="Jeong S."/>
        </authorList>
    </citation>
    <scope>NUCLEOTIDE SEQUENCE [LARGE SCALE GENOMIC DNA]</scope>
    <source>
        <strain evidence="2 3">RMAR6-6</strain>
    </source>
</reference>
<accession>A0ABM6I0R6</accession>
<evidence type="ECO:0008006" key="4">
    <source>
        <dbReference type="Google" id="ProtNLM"/>
    </source>
</evidence>
<gene>
    <name evidence="2" type="ORF">B0E33_10260</name>
</gene>